<dbReference type="AlphaFoldDB" id="A0A836ZS16"/>
<dbReference type="EMBL" id="AKBN01001121">
    <property type="protein sequence ID" value="KFA01071.1"/>
    <property type="molecule type" value="Genomic_DNA"/>
</dbReference>
<gene>
    <name evidence="1" type="ORF">A11K_0118100</name>
</gene>
<dbReference type="Gene3D" id="3.60.10.10">
    <property type="entry name" value="Endonuclease/exonuclease/phosphatase"/>
    <property type="match status" value="1"/>
</dbReference>
<dbReference type="InterPro" id="IPR036691">
    <property type="entry name" value="Endo/exonu/phosph_ase_sf"/>
</dbReference>
<dbReference type="Pfam" id="PF03372">
    <property type="entry name" value="Exo_endo_phos"/>
    <property type="match status" value="1"/>
</dbReference>
<keyword evidence="1" id="KW-0255">Endonuclease</keyword>
<keyword evidence="1" id="KW-0540">Nuclease</keyword>
<evidence type="ECO:0000313" key="1">
    <source>
        <dbReference type="EMBL" id="KFA01071.1"/>
    </source>
</evidence>
<dbReference type="SUPFAM" id="SSF56219">
    <property type="entry name" value="DNase I-like"/>
    <property type="match status" value="1"/>
</dbReference>
<dbReference type="InterPro" id="IPR005135">
    <property type="entry name" value="Endo/exonuclease/phosphatase"/>
</dbReference>
<dbReference type="GO" id="GO:0004519">
    <property type="term" value="F:endonuclease activity"/>
    <property type="evidence" value="ECO:0007669"/>
    <property type="project" value="UniProtKB-KW"/>
</dbReference>
<accession>A0A836ZS16</accession>
<organism evidence="1">
    <name type="scientific">Xanthomonas vasicola pv. vasculorum NCPPB 890</name>
    <dbReference type="NCBI Taxonomy" id="1184265"/>
    <lineage>
        <taxon>Bacteria</taxon>
        <taxon>Pseudomonadati</taxon>
        <taxon>Pseudomonadota</taxon>
        <taxon>Gammaproteobacteria</taxon>
        <taxon>Lysobacterales</taxon>
        <taxon>Lysobacteraceae</taxon>
        <taxon>Xanthomonas</taxon>
    </lineage>
</organism>
<comment type="caution">
    <text evidence="1">The sequence shown here is derived from an EMBL/GenBank/DDBJ whole genome shotgun (WGS) entry which is preliminary data.</text>
</comment>
<protein>
    <submittedName>
        <fullName evidence="1">Endonuclease</fullName>
    </submittedName>
</protein>
<dbReference type="GeneID" id="69690975"/>
<dbReference type="RefSeq" id="WP_010371500.1">
    <property type="nucleotide sequence ID" value="NZ_AKBN02000002.1"/>
</dbReference>
<sequence length="443" mass="48127">MAATGAACRHTHRSVEPPDCDIGMSHRTCENPAMIKPLLLLALTALCASCAHRAPSPKMHTDTLASRPAAAQLRIATYNTSLYSDEAGGLIRKLQGDSAHARKIAAVLQRVRPDLVLLNEFDFDPEHRAADLFQHRYLQVAQPGGGEALHYPYRYLAQVNTGMPSGLDLDKNGSIGGEGRARGNDAWGYGLHPGQYGMLLLSRYPIDEQAVRSFQLLKWSALPGAVRPIDPATKTSYYSDAIWAQLRLSSKSHWDVPVRTPLGVVHALVSHPTPPVFDGAEKRNAARNHDELQLWRAYLDNAPESQRWLCDDKGSCGGLAGDARFVILGDLNNDPVDGAGRHDAIRALIEHPRVLQYPTPRSEGGPEKTAEYATLGIAHSGDPHQVTGDFGPQAGTMRLDYVLPSRQFTLIGSGIFWPANHAPEAAIADGSDHHAVWVDVAGN</sequence>
<reference evidence="1" key="1">
    <citation type="submission" date="2012-05" db="EMBL/GenBank/DDBJ databases">
        <authorList>
            <person name="Studholme D.J."/>
            <person name="Wasukira A."/>
            <person name="Grant M."/>
        </authorList>
    </citation>
    <scope>NUCLEOTIDE SEQUENCE [LARGE SCALE GENOMIC DNA]</scope>
    <source>
        <strain evidence="1">NCPPB 890</strain>
    </source>
</reference>
<name>A0A836ZS16_XANVA</name>
<proteinExistence type="predicted"/>
<keyword evidence="1" id="KW-0378">Hydrolase</keyword>